<dbReference type="RefSeq" id="WP_119784446.1">
    <property type="nucleotide sequence ID" value="NZ_QYUQ01000002.1"/>
</dbReference>
<dbReference type="InterPro" id="IPR000415">
    <property type="entry name" value="Nitroreductase-like"/>
</dbReference>
<dbReference type="InterPro" id="IPR050461">
    <property type="entry name" value="Nitroreductase_HadB/RutE"/>
</dbReference>
<keyword evidence="1 5" id="KW-0285">Flavoprotein</keyword>
<gene>
    <name evidence="7" type="ORF">D3878_04835</name>
</gene>
<dbReference type="OrthoDB" id="9784375at2"/>
<dbReference type="AlphaFoldDB" id="A0A3A3GFF8"/>
<evidence type="ECO:0000313" key="8">
    <source>
        <dbReference type="Proteomes" id="UP000266327"/>
    </source>
</evidence>
<keyword evidence="5" id="KW-0520">NAD</keyword>
<dbReference type="Proteomes" id="UP000266327">
    <property type="component" value="Unassembled WGS sequence"/>
</dbReference>
<reference evidence="8" key="1">
    <citation type="submission" date="2018-09" db="EMBL/GenBank/DDBJ databases">
        <authorList>
            <person name="Zhu H."/>
        </authorList>
    </citation>
    <scope>NUCLEOTIDE SEQUENCE [LARGE SCALE GENOMIC DNA]</scope>
    <source>
        <strain evidence="8">K1S02-23</strain>
    </source>
</reference>
<keyword evidence="2 5" id="KW-0288">FMN</keyword>
<keyword evidence="4 5" id="KW-0560">Oxidoreductase</keyword>
<dbReference type="GO" id="GO:0016491">
    <property type="term" value="F:oxidoreductase activity"/>
    <property type="evidence" value="ECO:0007669"/>
    <property type="project" value="UniProtKB-UniRule"/>
</dbReference>
<evidence type="ECO:0000256" key="1">
    <source>
        <dbReference type="ARBA" id="ARBA00022630"/>
    </source>
</evidence>
<dbReference type="SUPFAM" id="SSF55469">
    <property type="entry name" value="FMN-dependent nitroreductase-like"/>
    <property type="match status" value="1"/>
</dbReference>
<evidence type="ECO:0000256" key="2">
    <source>
        <dbReference type="ARBA" id="ARBA00022643"/>
    </source>
</evidence>
<proteinExistence type="inferred from homology"/>
<keyword evidence="3 5" id="KW-0521">NADP</keyword>
<dbReference type="EC" id="1.-.-.-" evidence="5"/>
<dbReference type="InterPro" id="IPR029479">
    <property type="entry name" value="Nitroreductase"/>
</dbReference>
<evidence type="ECO:0000313" key="7">
    <source>
        <dbReference type="EMBL" id="RJG00996.1"/>
    </source>
</evidence>
<dbReference type="InterPro" id="IPR023936">
    <property type="entry name" value="RutE-like"/>
</dbReference>
<dbReference type="NCBIfam" id="NF003768">
    <property type="entry name" value="PRK05365.1"/>
    <property type="match status" value="1"/>
</dbReference>
<comment type="cofactor">
    <cofactor evidence="5">
        <name>FMN</name>
        <dbReference type="ChEBI" id="CHEBI:58210"/>
    </cofactor>
</comment>
<dbReference type="Pfam" id="PF00881">
    <property type="entry name" value="Nitroreductase"/>
    <property type="match status" value="1"/>
</dbReference>
<keyword evidence="8" id="KW-1185">Reference proteome</keyword>
<protein>
    <recommendedName>
        <fullName evidence="5">Putative NADH dehydrogenase/NAD(P)H nitroreductase D3878_04835</fullName>
        <ecNumber evidence="5">1.-.-.-</ecNumber>
    </recommendedName>
</protein>
<dbReference type="PANTHER" id="PTHR43543:SF1">
    <property type="entry name" value="MALONIC SEMIALDEHYDE REDUCTASE RUTE-RELATED"/>
    <property type="match status" value="1"/>
</dbReference>
<organism evidence="7 8">
    <name type="scientific">Noviherbaspirillum sedimenti</name>
    <dbReference type="NCBI Taxonomy" id="2320865"/>
    <lineage>
        <taxon>Bacteria</taxon>
        <taxon>Pseudomonadati</taxon>
        <taxon>Pseudomonadota</taxon>
        <taxon>Betaproteobacteria</taxon>
        <taxon>Burkholderiales</taxon>
        <taxon>Oxalobacteraceae</taxon>
        <taxon>Noviherbaspirillum</taxon>
    </lineage>
</organism>
<dbReference type="Gene3D" id="3.40.109.10">
    <property type="entry name" value="NADH Oxidase"/>
    <property type="match status" value="1"/>
</dbReference>
<dbReference type="CDD" id="cd02148">
    <property type="entry name" value="RutE-like"/>
    <property type="match status" value="1"/>
</dbReference>
<comment type="caution">
    <text evidence="7">The sequence shown here is derived from an EMBL/GenBank/DDBJ whole genome shotgun (WGS) entry which is preliminary data.</text>
</comment>
<sequence>MNTPLNEEGLDLLFRKARTHNDWLPQPVSDDTLRALYELMKWGPTSANSCPARILFLRTPEAKQRLLPALSPGNIEKTMSAPVTAIIGYDGRFYEKLPKLFPHADARSWFANTPELAEVTARRNSSLQGAYLMLAARAVGLDCGPMSGFDQAKVDHAFFPAAESEDAFDQEHFPDSHIKTNFLCNLGYGDPDKVFPRSPRLDFDEACKLL</sequence>
<evidence type="ECO:0000259" key="6">
    <source>
        <dbReference type="Pfam" id="PF00881"/>
    </source>
</evidence>
<dbReference type="HAMAP" id="MF_01204">
    <property type="entry name" value="Oxidoreductase_RutE_HadB"/>
    <property type="match status" value="1"/>
</dbReference>
<dbReference type="EMBL" id="QYUQ01000002">
    <property type="protein sequence ID" value="RJG00996.1"/>
    <property type="molecule type" value="Genomic_DNA"/>
</dbReference>
<evidence type="ECO:0000256" key="5">
    <source>
        <dbReference type="HAMAP-Rule" id="MF_01204"/>
    </source>
</evidence>
<name>A0A3A3GFF8_9BURK</name>
<dbReference type="PANTHER" id="PTHR43543">
    <property type="entry name" value="MALONIC SEMIALDEHYDE REDUCTASE RUTE-RELATED"/>
    <property type="match status" value="1"/>
</dbReference>
<feature type="domain" description="Nitroreductase" evidence="6">
    <location>
        <begin position="18"/>
        <end position="157"/>
    </location>
</feature>
<evidence type="ECO:0000256" key="4">
    <source>
        <dbReference type="ARBA" id="ARBA00023002"/>
    </source>
</evidence>
<comment type="similarity">
    <text evidence="5">Belongs to the nitroreductase family. HadB/RutE subfamily.</text>
</comment>
<accession>A0A3A3GFF8</accession>
<evidence type="ECO:0000256" key="3">
    <source>
        <dbReference type="ARBA" id="ARBA00022857"/>
    </source>
</evidence>